<gene>
    <name evidence="1" type="ORF">CCAN12_490021</name>
</gene>
<dbReference type="EMBL" id="CDOE01000044">
    <property type="protein sequence ID" value="CEN33940.1"/>
    <property type="molecule type" value="Genomic_DNA"/>
</dbReference>
<sequence length="129" mass="13526">MKDKQTQQVTTFKVTVNLSEFSIPRTVLELSAGTSTTINIKGNGKYEVSLANSSIATATESNGVLTIAAVGSGSTQITVKDILKDETKIISVVVKSSFTVDANGVLTAVEPSAIVAKFLGKFPEKCEGN</sequence>
<evidence type="ECO:0000313" key="1">
    <source>
        <dbReference type="EMBL" id="CEN33940.1"/>
    </source>
</evidence>
<reference evidence="1 2" key="1">
    <citation type="submission" date="2015-01" db="EMBL/GenBank/DDBJ databases">
        <authorList>
            <person name="Xiang T."/>
            <person name="Song Y."/>
            <person name="Huang L."/>
            <person name="Wang B."/>
            <person name="Wu P."/>
        </authorList>
    </citation>
    <scope>NUCLEOTIDE SEQUENCE [LARGE SCALE GENOMIC DNA]</scope>
    <source>
        <strain evidence="1 2">Cc12</strain>
    </source>
</reference>
<organism evidence="1 2">
    <name type="scientific">Capnocytophaga canimorsus</name>
    <dbReference type="NCBI Taxonomy" id="28188"/>
    <lineage>
        <taxon>Bacteria</taxon>
        <taxon>Pseudomonadati</taxon>
        <taxon>Bacteroidota</taxon>
        <taxon>Flavobacteriia</taxon>
        <taxon>Flavobacteriales</taxon>
        <taxon>Flavobacteriaceae</taxon>
        <taxon>Capnocytophaga</taxon>
    </lineage>
</organism>
<evidence type="ECO:0000313" key="2">
    <source>
        <dbReference type="Proteomes" id="UP000044026"/>
    </source>
</evidence>
<proteinExistence type="predicted"/>
<dbReference type="Proteomes" id="UP000044026">
    <property type="component" value="Unassembled WGS sequence"/>
</dbReference>
<accession>A0A0B7H3I6</accession>
<protein>
    <submittedName>
        <fullName evidence="1">Surface antigen BspA</fullName>
    </submittedName>
</protein>
<dbReference type="AlphaFoldDB" id="A0A0B7H3I6"/>
<name>A0A0B7H3I6_9FLAO</name>